<feature type="region of interest" description="Disordered" evidence="1">
    <location>
        <begin position="1"/>
        <end position="157"/>
    </location>
</feature>
<feature type="compositionally biased region" description="Polar residues" evidence="1">
    <location>
        <begin position="549"/>
        <end position="561"/>
    </location>
</feature>
<reference evidence="2" key="1">
    <citation type="journal article" date="2020" name="bioRxiv">
        <title>Comparative genomics of Chlamydomonas.</title>
        <authorList>
            <person name="Craig R.J."/>
            <person name="Hasan A.R."/>
            <person name="Ness R.W."/>
            <person name="Keightley P.D."/>
        </authorList>
    </citation>
    <scope>NUCLEOTIDE SEQUENCE</scope>
    <source>
        <strain evidence="2">CCAP 11/70</strain>
    </source>
</reference>
<feature type="compositionally biased region" description="Polar residues" evidence="1">
    <location>
        <begin position="281"/>
        <end position="297"/>
    </location>
</feature>
<keyword evidence="3" id="KW-1185">Reference proteome</keyword>
<accession>A0A835Y1G5</accession>
<feature type="region of interest" description="Disordered" evidence="1">
    <location>
        <begin position="187"/>
        <end position="350"/>
    </location>
</feature>
<evidence type="ECO:0000313" key="2">
    <source>
        <dbReference type="EMBL" id="KAG2490790.1"/>
    </source>
</evidence>
<feature type="compositionally biased region" description="Basic residues" evidence="1">
    <location>
        <begin position="1128"/>
        <end position="1138"/>
    </location>
</feature>
<proteinExistence type="predicted"/>
<feature type="region of interest" description="Disordered" evidence="1">
    <location>
        <begin position="1082"/>
        <end position="1181"/>
    </location>
</feature>
<feature type="compositionally biased region" description="Low complexity" evidence="1">
    <location>
        <begin position="944"/>
        <end position="953"/>
    </location>
</feature>
<feature type="region of interest" description="Disordered" evidence="1">
    <location>
        <begin position="1617"/>
        <end position="1673"/>
    </location>
</feature>
<feature type="compositionally biased region" description="Polar residues" evidence="1">
    <location>
        <begin position="745"/>
        <end position="755"/>
    </location>
</feature>
<feature type="compositionally biased region" description="Low complexity" evidence="1">
    <location>
        <begin position="763"/>
        <end position="786"/>
    </location>
</feature>
<feature type="compositionally biased region" description="Low complexity" evidence="1">
    <location>
        <begin position="588"/>
        <end position="611"/>
    </location>
</feature>
<feature type="region of interest" description="Disordered" evidence="1">
    <location>
        <begin position="905"/>
        <end position="998"/>
    </location>
</feature>
<feature type="region of interest" description="Disordered" evidence="1">
    <location>
        <begin position="1376"/>
        <end position="1413"/>
    </location>
</feature>
<feature type="compositionally biased region" description="Low complexity" evidence="1">
    <location>
        <begin position="1660"/>
        <end position="1673"/>
    </location>
</feature>
<feature type="compositionally biased region" description="Gly residues" evidence="1">
    <location>
        <begin position="1618"/>
        <end position="1630"/>
    </location>
</feature>
<sequence>MYGPLRNGEAEPDAKLTTPSKSARPASGTRASPPSGSYASARLALALGSNTSVSASQEGLPHEPSPGLTSPAAIKRVGSAGTPTGKSPSATGYAKRHSQRAAYIAGGPASLASPGAGPGAQSPFRQSLELRTKSGSTKPGPAAAPAAKGSSQQPVGATTSAVIAALAMDAALPELDPAALALLEAIMGGPPALPPPSVPPPAPAPNSSAAGPASATQAAAAPAVTPTPAAAVAAMLPPRPPLAPVAQPASSAAGSFPSSPGANARTGTSATAAWAPVDATPTHTTEAAQSSATSPKAQSVAAGSSAAGSPRNDPPCPGQPNVHRPGQGAGAGSGLEAAPGGGSAPESGVRIRSAVAGRTVSLAAAPPEVASLSAAQPHALFLPGAAEEAEEARGRNASRLGCTSDSEAPPPGGREGHHHHHHQRTPSTASGSAAPSGSSAAHTAASGARALLRRVCRSQANRTLSSRSMRSAGGGGGALREDGRRPTTYAELQAAAKLASVADSAAAAQPGPAPAHGRKSSRSLDGGETRSSANSHSNSGPTDTDRPSLASTAPASRTISRTALPAPIPERPSEGRATTAATEIRDGPATPTAHASTPASPTAHAPAVPSAGADGKSPHKKRGGFLAGLFACFRGGRAEPELPEAAPSPAALKVMAPAEPAAVAELPIAAAVMAEDPAPTAFAHISEPLPPSPVAEEPSAATAATTTASPTAAPARAGSGDGSVKGHGSPQPQTQPLHARASLPPGSNTGSGNPSPRTPTRAGMSSPGGSRRSMLGASQPGTAAALPPLPQQPSPLGRHGAPAVVRHSPRSHRLLDDDETSLMRSMDIVHTGTAASAAALTAARAIRPRSNSRAGGGMAATVDCLLASNGGASGGHRRLTREASADGQSLVATATSAAVAQAAAAALASGPPSRRITKSPRDTDDALSVPLPDAPATQVATAVSEAGSAASLAPPGPTPTAAPPSSSEPPGPIFSAAGPLQTGSRCSRKRGRASAHPFGSSLAQLDAKALAALPLEEMLETIQAAIAADDVARGRGGAGLAGPGPDGALAGPSGAHTVSSFLPVPGRSGAGLAAAIRRRRSGAGGRAGASGAAPARGAARGSDGGNAAGMGAVQTTAMKAAPLGGQSSRRRRRVKASARARTAAPAAAAASPLAANNSSLGQTSPGARVSKDGLAATSSGPRVWRHGGRALAGMGLGIAGSSTALPNPLATSPRASVDCYFVRQPPYKKTQLSSRSVSPPPLSLVAPPASQSPATAAAAAPARPSLEKAAVRVPGVDLRASAPAHVGSFGAASRAVRQLLEAEEVELGPWPTSPGAAAAPTAPPPLPPPVLTAAAKAATLPRAAAPNAAAKASLNATAGAQVLTTSLDLSALLARSGARAPPAPPPAKPLTPHKSPRAASASHKALTPTKKDRGVDSVTDEVFAQLVQLIGGGGGTASGTAGGVVGVTALRRPDGGLAEEPSGAEAFAPRQVLAPAPLLVPVMDVQLAAPAEGAAAAVHGALAASGSSREALLLRSLLGCAEPPVFAPPPKEAPAISLMELMARAAPVAVPADAMAPTPFAATAIAAAETKPGEALGSTSSVELLAAARSALVAEEVPAPPDQRGVSFLRLSRSGAAEGTGTGPGAGVGGSKAASVGGCGPVRTASVTSPAGASMRRSASTQSGSGSVLISSTSSGKGAKAQVLVLHRSYSNLLLGTPPQEAPSTGRLAPPAVESLAEAAEEQPLTPTGPGAATVEMELLPPEALTSAASAAGSGSQEELPAAGSRSSASNVVVAVAMGGSLAAGSPFKTIPHATTEAAALASDAGSGALLAMAAVGRQEMDIHEAAAEEDAALVYDAALSPRTSAGGEPQPAPEDGEGEAETEVGVGLLSGGSGAVCMTLSAMEETLNQFDAFLSPPEAE</sequence>
<feature type="region of interest" description="Disordered" evidence="1">
    <location>
        <begin position="1230"/>
        <end position="1249"/>
    </location>
</feature>
<feature type="compositionally biased region" description="Low complexity" evidence="1">
    <location>
        <begin position="299"/>
        <end position="309"/>
    </location>
</feature>
<evidence type="ECO:0000313" key="3">
    <source>
        <dbReference type="Proteomes" id="UP000612055"/>
    </source>
</evidence>
<feature type="compositionally biased region" description="Gly residues" evidence="1">
    <location>
        <begin position="327"/>
        <end position="343"/>
    </location>
</feature>
<feature type="region of interest" description="Disordered" evidence="1">
    <location>
        <begin position="682"/>
        <end position="818"/>
    </location>
</feature>
<feature type="compositionally biased region" description="Polar residues" evidence="1">
    <location>
        <begin position="529"/>
        <end position="542"/>
    </location>
</feature>
<feature type="compositionally biased region" description="Low complexity" evidence="1">
    <location>
        <begin position="490"/>
        <end position="510"/>
    </location>
</feature>
<feature type="compositionally biased region" description="Polar residues" evidence="1">
    <location>
        <begin position="48"/>
        <end position="57"/>
    </location>
</feature>
<feature type="region of interest" description="Disordered" evidence="1">
    <location>
        <begin position="383"/>
        <end position="621"/>
    </location>
</feature>
<protein>
    <submittedName>
        <fullName evidence="2">Uncharacterized protein</fullName>
    </submittedName>
</protein>
<feature type="compositionally biased region" description="Low complexity" evidence="1">
    <location>
        <begin position="244"/>
        <end position="262"/>
    </location>
</feature>
<feature type="compositionally biased region" description="Low complexity" evidence="1">
    <location>
        <begin position="425"/>
        <end position="450"/>
    </location>
</feature>
<feature type="compositionally biased region" description="Low complexity" evidence="1">
    <location>
        <begin position="205"/>
        <end position="236"/>
    </location>
</feature>
<feature type="region of interest" description="Disordered" evidence="1">
    <location>
        <begin position="1842"/>
        <end position="1863"/>
    </location>
</feature>
<feature type="compositionally biased region" description="Polar residues" evidence="1">
    <location>
        <begin position="81"/>
        <end position="90"/>
    </location>
</feature>
<feature type="compositionally biased region" description="Polar residues" evidence="1">
    <location>
        <begin position="29"/>
        <end position="38"/>
    </location>
</feature>
<feature type="compositionally biased region" description="Pro residues" evidence="1">
    <location>
        <begin position="954"/>
        <end position="972"/>
    </location>
</feature>
<feature type="compositionally biased region" description="Low complexity" evidence="1">
    <location>
        <begin position="138"/>
        <end position="154"/>
    </location>
</feature>
<feature type="compositionally biased region" description="Low complexity" evidence="1">
    <location>
        <begin position="694"/>
        <end position="718"/>
    </location>
</feature>
<dbReference type="EMBL" id="JAEHOE010000058">
    <property type="protein sequence ID" value="KAG2490790.1"/>
    <property type="molecule type" value="Genomic_DNA"/>
</dbReference>
<feature type="compositionally biased region" description="Low complexity" evidence="1">
    <location>
        <begin position="1231"/>
        <end position="1249"/>
    </location>
</feature>
<organism evidence="2 3">
    <name type="scientific">Edaphochlamys debaryana</name>
    <dbReference type="NCBI Taxonomy" id="47281"/>
    <lineage>
        <taxon>Eukaryota</taxon>
        <taxon>Viridiplantae</taxon>
        <taxon>Chlorophyta</taxon>
        <taxon>core chlorophytes</taxon>
        <taxon>Chlorophyceae</taxon>
        <taxon>CS clade</taxon>
        <taxon>Chlamydomonadales</taxon>
        <taxon>Chlamydomonadales incertae sedis</taxon>
        <taxon>Edaphochlamys</taxon>
    </lineage>
</organism>
<feature type="compositionally biased region" description="Low complexity" evidence="1">
    <location>
        <begin position="1139"/>
        <end position="1159"/>
    </location>
</feature>
<feature type="compositionally biased region" description="Low complexity" evidence="1">
    <location>
        <begin position="1089"/>
        <end position="1101"/>
    </location>
</feature>
<feature type="compositionally biased region" description="Pro residues" evidence="1">
    <location>
        <begin position="191"/>
        <end position="204"/>
    </location>
</feature>
<evidence type="ECO:0000256" key="1">
    <source>
        <dbReference type="SAM" id="MobiDB-lite"/>
    </source>
</evidence>
<dbReference type="Proteomes" id="UP000612055">
    <property type="component" value="Unassembled WGS sequence"/>
</dbReference>
<gene>
    <name evidence="2" type="ORF">HYH03_010712</name>
</gene>
<feature type="compositionally biased region" description="Low complexity" evidence="1">
    <location>
        <begin position="105"/>
        <end position="123"/>
    </location>
</feature>
<comment type="caution">
    <text evidence="2">The sequence shown here is derived from an EMBL/GenBank/DDBJ whole genome shotgun (WGS) entry which is preliminary data.</text>
</comment>
<name>A0A835Y1G5_9CHLO</name>